<dbReference type="EMBL" id="VDEP01000438">
    <property type="protein sequence ID" value="KAA1083237.1"/>
    <property type="molecule type" value="Genomic_DNA"/>
</dbReference>
<organism evidence="1 2">
    <name type="scientific">Puccinia graminis f. sp. tritici</name>
    <dbReference type="NCBI Taxonomy" id="56615"/>
    <lineage>
        <taxon>Eukaryota</taxon>
        <taxon>Fungi</taxon>
        <taxon>Dikarya</taxon>
        <taxon>Basidiomycota</taxon>
        <taxon>Pucciniomycotina</taxon>
        <taxon>Pucciniomycetes</taxon>
        <taxon>Pucciniales</taxon>
        <taxon>Pucciniaceae</taxon>
        <taxon>Puccinia</taxon>
    </lineage>
</organism>
<name>A0A5B0N201_PUCGR</name>
<dbReference type="AlphaFoldDB" id="A0A5B0N201"/>
<proteinExistence type="predicted"/>
<gene>
    <name evidence="1" type="ORF">PGTUg99_016346</name>
</gene>
<accession>A0A5B0N201</accession>
<comment type="caution">
    <text evidence="1">The sequence shown here is derived from an EMBL/GenBank/DDBJ whole genome shotgun (WGS) entry which is preliminary data.</text>
</comment>
<protein>
    <submittedName>
        <fullName evidence="1">Uncharacterized protein</fullName>
    </submittedName>
</protein>
<reference evidence="1 2" key="1">
    <citation type="submission" date="2019-05" db="EMBL/GenBank/DDBJ databases">
        <title>Emergence of the Ug99 lineage of the wheat stem rust pathogen through somatic hybridization.</title>
        <authorList>
            <person name="Li F."/>
            <person name="Upadhyaya N.M."/>
            <person name="Sperschneider J."/>
            <person name="Matny O."/>
            <person name="Nguyen-Phuc H."/>
            <person name="Mago R."/>
            <person name="Raley C."/>
            <person name="Miller M.E."/>
            <person name="Silverstein K.A.T."/>
            <person name="Henningsen E."/>
            <person name="Hirsch C.D."/>
            <person name="Visser B."/>
            <person name="Pretorius Z.A."/>
            <person name="Steffenson B.J."/>
            <person name="Schwessinger B."/>
            <person name="Dodds P.N."/>
            <person name="Figueroa M."/>
        </authorList>
    </citation>
    <scope>NUCLEOTIDE SEQUENCE [LARGE SCALE GENOMIC DNA]</scope>
    <source>
        <strain evidence="1 2">Ug99</strain>
    </source>
</reference>
<evidence type="ECO:0000313" key="2">
    <source>
        <dbReference type="Proteomes" id="UP000325313"/>
    </source>
</evidence>
<evidence type="ECO:0000313" key="1">
    <source>
        <dbReference type="EMBL" id="KAA1083237.1"/>
    </source>
</evidence>
<sequence>MNQLFHIRGSRHVDSPIAVNPDGSIEICFTDSTVTCASQVNLHLLPKYSITAKPMDLDSRSGGSWLTYYKMFHPSESNDFLKVSAHASYWQNEFPNFMQNQGAPQISGDVRFSLIQPCVIALKLCTSSAMYGKDIGIGHTAWINGCIMRKQNFKLSIKDQSLKSFNVKYVIPSNPKLINTHAMIRVGQEFFFDGFLAGWDLKQHMAIIRVLAVSTVTTGSGTKSTNSAPQATPLNKGRKFITFEEGDSNNIVQAPFNFEQKN</sequence>
<dbReference type="Proteomes" id="UP000325313">
    <property type="component" value="Unassembled WGS sequence"/>
</dbReference>